<accession>A0A9D5CXX5</accession>
<proteinExistence type="predicted"/>
<organism evidence="1 2">
    <name type="scientific">Dioscorea zingiberensis</name>
    <dbReference type="NCBI Taxonomy" id="325984"/>
    <lineage>
        <taxon>Eukaryota</taxon>
        <taxon>Viridiplantae</taxon>
        <taxon>Streptophyta</taxon>
        <taxon>Embryophyta</taxon>
        <taxon>Tracheophyta</taxon>
        <taxon>Spermatophyta</taxon>
        <taxon>Magnoliopsida</taxon>
        <taxon>Liliopsida</taxon>
        <taxon>Dioscoreales</taxon>
        <taxon>Dioscoreaceae</taxon>
        <taxon>Dioscorea</taxon>
    </lineage>
</organism>
<sequence length="78" mass="7863">MTGHLLGAAGAVEAVAAIRAIQTGWVGSSKHRSGKSRGMCGRFSLDLGCECAGGLEGEAGCEVGAIDGHNSILFAPYK</sequence>
<dbReference type="EMBL" id="JAGGNH010000002">
    <property type="protein sequence ID" value="KAJ0981084.1"/>
    <property type="molecule type" value="Genomic_DNA"/>
</dbReference>
<protein>
    <submittedName>
        <fullName evidence="1">Uncharacterized protein</fullName>
    </submittedName>
</protein>
<evidence type="ECO:0000313" key="2">
    <source>
        <dbReference type="Proteomes" id="UP001085076"/>
    </source>
</evidence>
<gene>
    <name evidence="1" type="ORF">J5N97_009339</name>
</gene>
<name>A0A9D5CXX5_9LILI</name>
<dbReference type="AlphaFoldDB" id="A0A9D5CXX5"/>
<evidence type="ECO:0000313" key="1">
    <source>
        <dbReference type="EMBL" id="KAJ0981084.1"/>
    </source>
</evidence>
<reference evidence="1" key="2">
    <citation type="journal article" date="2022" name="Hortic Res">
        <title>The genome of Dioscorea zingiberensis sheds light on the biosynthesis, origin and evolution of the medicinally important diosgenin saponins.</title>
        <authorList>
            <person name="Li Y."/>
            <person name="Tan C."/>
            <person name="Li Z."/>
            <person name="Guo J."/>
            <person name="Li S."/>
            <person name="Chen X."/>
            <person name="Wang C."/>
            <person name="Dai X."/>
            <person name="Yang H."/>
            <person name="Song W."/>
            <person name="Hou L."/>
            <person name="Xu J."/>
            <person name="Tong Z."/>
            <person name="Xu A."/>
            <person name="Yuan X."/>
            <person name="Wang W."/>
            <person name="Yang Q."/>
            <person name="Chen L."/>
            <person name="Sun Z."/>
            <person name="Wang K."/>
            <person name="Pan B."/>
            <person name="Chen J."/>
            <person name="Bao Y."/>
            <person name="Liu F."/>
            <person name="Qi X."/>
            <person name="Gang D.R."/>
            <person name="Wen J."/>
            <person name="Li J."/>
        </authorList>
    </citation>
    <scope>NUCLEOTIDE SEQUENCE</scope>
    <source>
        <strain evidence="1">Dzin_1.0</strain>
    </source>
</reference>
<reference evidence="1" key="1">
    <citation type="submission" date="2021-03" db="EMBL/GenBank/DDBJ databases">
        <authorList>
            <person name="Li Z."/>
            <person name="Yang C."/>
        </authorList>
    </citation>
    <scope>NUCLEOTIDE SEQUENCE</scope>
    <source>
        <strain evidence="1">Dzin_1.0</strain>
        <tissue evidence="1">Leaf</tissue>
    </source>
</reference>
<keyword evidence="2" id="KW-1185">Reference proteome</keyword>
<dbReference type="Proteomes" id="UP001085076">
    <property type="component" value="Miscellaneous, Linkage group lg02"/>
</dbReference>
<comment type="caution">
    <text evidence="1">The sequence shown here is derived from an EMBL/GenBank/DDBJ whole genome shotgun (WGS) entry which is preliminary data.</text>
</comment>